<organism evidence="1 2">
    <name type="scientific">Gymnopilus dilepis</name>
    <dbReference type="NCBI Taxonomy" id="231916"/>
    <lineage>
        <taxon>Eukaryota</taxon>
        <taxon>Fungi</taxon>
        <taxon>Dikarya</taxon>
        <taxon>Basidiomycota</taxon>
        <taxon>Agaricomycotina</taxon>
        <taxon>Agaricomycetes</taxon>
        <taxon>Agaricomycetidae</taxon>
        <taxon>Agaricales</taxon>
        <taxon>Agaricineae</taxon>
        <taxon>Hymenogastraceae</taxon>
        <taxon>Gymnopilus</taxon>
    </lineage>
</organism>
<name>A0A409Y2C2_9AGAR</name>
<sequence length="161" mass="18144">MLRLWNLPHRSDFGAATWAEHGDLDKLVSPPEEARYGQEPVNRFAEIIARAFGCPASEMTSTIKCTVRARARSANVDNSLVSANRILEFCKGFGTVGEEAASKDFRNCHEIWQLATLKCQFCFLESEGMVRMGKMALVVGIDHRFGRTVYKHNENRNGMDM</sequence>
<accession>A0A409Y2C2</accession>
<reference evidence="1 2" key="1">
    <citation type="journal article" date="2018" name="Evol. Lett.">
        <title>Horizontal gene cluster transfer increased hallucinogenic mushroom diversity.</title>
        <authorList>
            <person name="Reynolds H.T."/>
            <person name="Vijayakumar V."/>
            <person name="Gluck-Thaler E."/>
            <person name="Korotkin H.B."/>
            <person name="Matheny P.B."/>
            <person name="Slot J.C."/>
        </authorList>
    </citation>
    <scope>NUCLEOTIDE SEQUENCE [LARGE SCALE GENOMIC DNA]</scope>
    <source>
        <strain evidence="1 2">SRW20</strain>
    </source>
</reference>
<evidence type="ECO:0000313" key="2">
    <source>
        <dbReference type="Proteomes" id="UP000284706"/>
    </source>
</evidence>
<gene>
    <name evidence="1" type="ORF">CVT26_000462</name>
</gene>
<keyword evidence="2" id="KW-1185">Reference proteome</keyword>
<dbReference type="AlphaFoldDB" id="A0A409Y2C2"/>
<comment type="caution">
    <text evidence="1">The sequence shown here is derived from an EMBL/GenBank/DDBJ whole genome shotgun (WGS) entry which is preliminary data.</text>
</comment>
<dbReference type="InParanoid" id="A0A409Y2C2"/>
<protein>
    <submittedName>
        <fullName evidence="1">Uncharacterized protein</fullName>
    </submittedName>
</protein>
<proteinExistence type="predicted"/>
<evidence type="ECO:0000313" key="1">
    <source>
        <dbReference type="EMBL" id="PPQ97186.1"/>
    </source>
</evidence>
<dbReference type="Proteomes" id="UP000284706">
    <property type="component" value="Unassembled WGS sequence"/>
</dbReference>
<dbReference type="EMBL" id="NHYE01001280">
    <property type="protein sequence ID" value="PPQ97186.1"/>
    <property type="molecule type" value="Genomic_DNA"/>
</dbReference>